<gene>
    <name evidence="8" type="ORF">SISSUDRAFT_994491</name>
</gene>
<evidence type="ECO:0000256" key="1">
    <source>
        <dbReference type="ARBA" id="ARBA00004173"/>
    </source>
</evidence>
<dbReference type="InterPro" id="IPR011009">
    <property type="entry name" value="Kinase-like_dom_sf"/>
</dbReference>
<dbReference type="EMBL" id="KV428406">
    <property type="protein sequence ID" value="KZT32010.1"/>
    <property type="molecule type" value="Genomic_DNA"/>
</dbReference>
<dbReference type="OrthoDB" id="2968323at2759"/>
<sequence>ERALRFVRFDVEALKRKAAEAVEAKFCVKMSKIAEGSHNKIYHLTFDNDKEAIARIPCPILGPSIISQVIASEVATMDYCRSKFRLKIPRVLAWSRTAEDREAIGTDFIIMEKVDGVTLHSRNHSLIDEELDTPLIDALVDMELRFKTASFSQIGSIYYKEDVSPELQGQARKLYAEGVEDDEFSERFRIGPVLDRVFWHGGRDVIAADRGPFQDFASYLIALAKLEKTWWSHRDHSKTSPEDTALAIELFDKIIAAAPYLSATTPELNEIVFWHSDLHTANIMISSTGPAHITGIIDWQNLSTGPYFSKACLADAMIYRGDLVQAQPLLWIPCLLEAYDELSPERQKDAKAQLFLGHRLGRYKSRVYDADPLRRDAMFENGRVQVLLGQIPLSLQHGGLIQLRSTLRDIHGYWKDYSEEIPCPFEVDESDPDKLSDEFWAVIEYERAFEKLCRRLLALPDGSIEGGNFEERIEQVRKEARAWNDKLGPFPFREGGPLITI</sequence>
<comment type="similarity">
    <text evidence="2">Belongs to the AIM9 family.</text>
</comment>
<evidence type="ECO:0000313" key="9">
    <source>
        <dbReference type="Proteomes" id="UP000076798"/>
    </source>
</evidence>
<organism evidence="8 9">
    <name type="scientific">Sistotremastrum suecicum HHB10207 ss-3</name>
    <dbReference type="NCBI Taxonomy" id="1314776"/>
    <lineage>
        <taxon>Eukaryota</taxon>
        <taxon>Fungi</taxon>
        <taxon>Dikarya</taxon>
        <taxon>Basidiomycota</taxon>
        <taxon>Agaricomycotina</taxon>
        <taxon>Agaricomycetes</taxon>
        <taxon>Sistotremastrales</taxon>
        <taxon>Sistotremastraceae</taxon>
        <taxon>Sistotremastrum</taxon>
    </lineage>
</organism>
<accession>A0A165XAX5</accession>
<dbReference type="AlphaFoldDB" id="A0A165XAX5"/>
<dbReference type="InterPro" id="IPR051035">
    <property type="entry name" value="Mito_inheritance_9"/>
</dbReference>
<evidence type="ECO:0000256" key="6">
    <source>
        <dbReference type="ARBA" id="ARBA00031849"/>
    </source>
</evidence>
<keyword evidence="4" id="KW-0809">Transit peptide</keyword>
<dbReference type="Proteomes" id="UP000076798">
    <property type="component" value="Unassembled WGS sequence"/>
</dbReference>
<dbReference type="Gene3D" id="3.90.1200.10">
    <property type="match status" value="1"/>
</dbReference>
<proteinExistence type="inferred from homology"/>
<evidence type="ECO:0000256" key="4">
    <source>
        <dbReference type="ARBA" id="ARBA00022946"/>
    </source>
</evidence>
<dbReference type="SUPFAM" id="SSF56112">
    <property type="entry name" value="Protein kinase-like (PK-like)"/>
    <property type="match status" value="1"/>
</dbReference>
<evidence type="ECO:0000259" key="7">
    <source>
        <dbReference type="Pfam" id="PF01636"/>
    </source>
</evidence>
<feature type="domain" description="Aminoglycoside phosphotransferase" evidence="7">
    <location>
        <begin position="31"/>
        <end position="306"/>
    </location>
</feature>
<evidence type="ECO:0000313" key="8">
    <source>
        <dbReference type="EMBL" id="KZT32010.1"/>
    </source>
</evidence>
<evidence type="ECO:0000256" key="3">
    <source>
        <dbReference type="ARBA" id="ARBA00016197"/>
    </source>
</evidence>
<evidence type="ECO:0000256" key="5">
    <source>
        <dbReference type="ARBA" id="ARBA00023128"/>
    </source>
</evidence>
<name>A0A165XAX5_9AGAM</name>
<keyword evidence="9" id="KW-1185">Reference proteome</keyword>
<dbReference type="PANTHER" id="PTHR36091:SF1">
    <property type="entry name" value="ALTERED INHERITANCE OF MITOCHONDRIA PROTEIN 9, MITOCHONDRIAL"/>
    <property type="match status" value="1"/>
</dbReference>
<keyword evidence="5" id="KW-0496">Mitochondrion</keyword>
<dbReference type="STRING" id="1314776.A0A165XAX5"/>
<evidence type="ECO:0000256" key="2">
    <source>
        <dbReference type="ARBA" id="ARBA00005543"/>
    </source>
</evidence>
<reference evidence="8 9" key="1">
    <citation type="journal article" date="2016" name="Mol. Biol. Evol.">
        <title>Comparative Genomics of Early-Diverging Mushroom-Forming Fungi Provides Insights into the Origins of Lignocellulose Decay Capabilities.</title>
        <authorList>
            <person name="Nagy L.G."/>
            <person name="Riley R."/>
            <person name="Tritt A."/>
            <person name="Adam C."/>
            <person name="Daum C."/>
            <person name="Floudas D."/>
            <person name="Sun H."/>
            <person name="Yadav J.S."/>
            <person name="Pangilinan J."/>
            <person name="Larsson K.H."/>
            <person name="Matsuura K."/>
            <person name="Barry K."/>
            <person name="Labutti K."/>
            <person name="Kuo R."/>
            <person name="Ohm R.A."/>
            <person name="Bhattacharya S.S."/>
            <person name="Shirouzu T."/>
            <person name="Yoshinaga Y."/>
            <person name="Martin F.M."/>
            <person name="Grigoriev I.V."/>
            <person name="Hibbett D.S."/>
        </authorList>
    </citation>
    <scope>NUCLEOTIDE SEQUENCE [LARGE SCALE GENOMIC DNA]</scope>
    <source>
        <strain evidence="8 9">HHB10207 ss-3</strain>
    </source>
</reference>
<comment type="subcellular location">
    <subcellularLocation>
        <location evidence="1">Mitochondrion</location>
    </subcellularLocation>
</comment>
<dbReference type="Gene3D" id="3.30.200.20">
    <property type="entry name" value="Phosphorylase Kinase, domain 1"/>
    <property type="match status" value="1"/>
</dbReference>
<protein>
    <recommendedName>
        <fullName evidence="3">Altered inheritance of mitochondria protein 9, mitochondrial</fullName>
    </recommendedName>
    <alternativeName>
        <fullName evidence="6">Found in mitochondrial proteome protein 29</fullName>
    </alternativeName>
</protein>
<feature type="non-terminal residue" evidence="8">
    <location>
        <position position="1"/>
    </location>
</feature>
<dbReference type="Pfam" id="PF01636">
    <property type="entry name" value="APH"/>
    <property type="match status" value="1"/>
</dbReference>
<dbReference type="GO" id="GO:0005739">
    <property type="term" value="C:mitochondrion"/>
    <property type="evidence" value="ECO:0007669"/>
    <property type="project" value="UniProtKB-SubCell"/>
</dbReference>
<dbReference type="PANTHER" id="PTHR36091">
    <property type="entry name" value="ALTERED INHERITANCE OF MITOCHONDRIA PROTEIN 9, MITOCHONDRIAL"/>
    <property type="match status" value="1"/>
</dbReference>
<dbReference type="InterPro" id="IPR002575">
    <property type="entry name" value="Aminoglycoside_PTrfase"/>
</dbReference>